<dbReference type="PROSITE" id="PS51257">
    <property type="entry name" value="PROKAR_LIPOPROTEIN"/>
    <property type="match status" value="1"/>
</dbReference>
<reference evidence="1" key="1">
    <citation type="submission" date="2019-04" db="EMBL/GenBank/DDBJ databases">
        <title>Evolution of Biomass-Degrading Anaerobic Consortia Revealed by Metagenomics.</title>
        <authorList>
            <person name="Peng X."/>
        </authorList>
    </citation>
    <scope>NUCLEOTIDE SEQUENCE</scope>
    <source>
        <strain evidence="1">SIG141</strain>
    </source>
</reference>
<dbReference type="Proteomes" id="UP000763088">
    <property type="component" value="Unassembled WGS sequence"/>
</dbReference>
<organism evidence="1 2">
    <name type="scientific">Xylanibacter ruminicola</name>
    <name type="common">Prevotella ruminicola</name>
    <dbReference type="NCBI Taxonomy" id="839"/>
    <lineage>
        <taxon>Bacteria</taxon>
        <taxon>Pseudomonadati</taxon>
        <taxon>Bacteroidota</taxon>
        <taxon>Bacteroidia</taxon>
        <taxon>Bacteroidales</taxon>
        <taxon>Prevotellaceae</taxon>
        <taxon>Xylanibacter</taxon>
    </lineage>
</organism>
<dbReference type="AlphaFoldDB" id="A0A928BR32"/>
<dbReference type="EMBL" id="SUYD01000002">
    <property type="protein sequence ID" value="MBE6265291.1"/>
    <property type="molecule type" value="Genomic_DNA"/>
</dbReference>
<evidence type="ECO:0000313" key="1">
    <source>
        <dbReference type="EMBL" id="MBE6265291.1"/>
    </source>
</evidence>
<name>A0A928BR32_XYLRU</name>
<evidence type="ECO:0000313" key="2">
    <source>
        <dbReference type="Proteomes" id="UP000763088"/>
    </source>
</evidence>
<comment type="caution">
    <text evidence="1">The sequence shown here is derived from an EMBL/GenBank/DDBJ whole genome shotgun (WGS) entry which is preliminary data.</text>
</comment>
<accession>A0A928BR32</accession>
<sequence length="88" mass="10018">MKKTILTISALMLACLAFYGWKPLLEQPSSPQMQSYFQESEVLGTMPADSASRFIVDFMGYTMLNPRAKLDPLYPEIESNIYNYSVSH</sequence>
<gene>
    <name evidence="1" type="ORF">E7102_02285</name>
</gene>
<proteinExistence type="predicted"/>
<protein>
    <submittedName>
        <fullName evidence="1">Uncharacterized protein</fullName>
    </submittedName>
</protein>